<protein>
    <submittedName>
        <fullName evidence="1">Uncharacterized protein</fullName>
    </submittedName>
</protein>
<sequence length="98" mass="11299">MENIVELFERLAREREEGLKVNPRYDIDKLADDNGEIRIYFNSNVEYEMYLDGKGVIGSTERFLDTDVFCNVHKDRIEKLTDGETLAHIAALSSNNDV</sequence>
<evidence type="ECO:0000313" key="2">
    <source>
        <dbReference type="Proteomes" id="UP000247459"/>
    </source>
</evidence>
<proteinExistence type="predicted"/>
<comment type="caution">
    <text evidence="1">The sequence shown here is derived from an EMBL/GenBank/DDBJ whole genome shotgun (WGS) entry which is preliminary data.</text>
</comment>
<name>A0A2W0D1I0_9BACL</name>
<accession>A0A2W0D1I0</accession>
<reference evidence="1 2" key="1">
    <citation type="submission" date="2018-01" db="EMBL/GenBank/DDBJ databases">
        <title>Genome sequence of the PGP bacterium Paenibacillus illinoisensis E3.</title>
        <authorList>
            <person name="Rolli E."/>
            <person name="Marasco R."/>
            <person name="Bessem C."/>
            <person name="Michoud G."/>
            <person name="Gaiarsa S."/>
            <person name="Borin S."/>
            <person name="Daffonchio D."/>
        </authorList>
    </citation>
    <scope>NUCLEOTIDE SEQUENCE [LARGE SCALE GENOMIC DNA]</scope>
    <source>
        <strain evidence="1 2">E3</strain>
    </source>
</reference>
<dbReference type="Proteomes" id="UP000247459">
    <property type="component" value="Unassembled WGS sequence"/>
</dbReference>
<gene>
    <name evidence="1" type="ORF">PIL02S_02006</name>
</gene>
<dbReference type="RefSeq" id="WP_110758109.1">
    <property type="nucleotide sequence ID" value="NZ_PRLG01000015.1"/>
</dbReference>
<evidence type="ECO:0000313" key="1">
    <source>
        <dbReference type="EMBL" id="PYY29801.1"/>
    </source>
</evidence>
<dbReference type="AlphaFoldDB" id="A0A2W0D1I0"/>
<dbReference type="EMBL" id="PRLG01000015">
    <property type="protein sequence ID" value="PYY29801.1"/>
    <property type="molecule type" value="Genomic_DNA"/>
</dbReference>
<organism evidence="1 2">
    <name type="scientific">Paenibacillus illinoisensis</name>
    <dbReference type="NCBI Taxonomy" id="59845"/>
    <lineage>
        <taxon>Bacteria</taxon>
        <taxon>Bacillati</taxon>
        <taxon>Bacillota</taxon>
        <taxon>Bacilli</taxon>
        <taxon>Bacillales</taxon>
        <taxon>Paenibacillaceae</taxon>
        <taxon>Paenibacillus</taxon>
    </lineage>
</organism>